<protein>
    <recommendedName>
        <fullName evidence="2">Aminotransferase class I/classII large domain-containing protein</fullName>
    </recommendedName>
</protein>
<comment type="caution">
    <text evidence="3">The sequence shown here is derived from an EMBL/GenBank/DDBJ whole genome shotgun (WGS) entry which is preliminary data.</text>
</comment>
<dbReference type="Pfam" id="PF00155">
    <property type="entry name" value="Aminotran_1_2"/>
    <property type="match status" value="1"/>
</dbReference>
<organism evidence="3 4">
    <name type="scientific">Trichostrongylus colubriformis</name>
    <name type="common">Black scour worm</name>
    <dbReference type="NCBI Taxonomy" id="6319"/>
    <lineage>
        <taxon>Eukaryota</taxon>
        <taxon>Metazoa</taxon>
        <taxon>Ecdysozoa</taxon>
        <taxon>Nematoda</taxon>
        <taxon>Chromadorea</taxon>
        <taxon>Rhabditida</taxon>
        <taxon>Rhabditina</taxon>
        <taxon>Rhabditomorpha</taxon>
        <taxon>Strongyloidea</taxon>
        <taxon>Trichostrongylidae</taxon>
        <taxon>Trichostrongylus</taxon>
    </lineage>
</organism>
<dbReference type="EMBL" id="WIXE01023402">
    <property type="protein sequence ID" value="KAK5966547.1"/>
    <property type="molecule type" value="Genomic_DNA"/>
</dbReference>
<dbReference type="AlphaFoldDB" id="A0AAN8EV07"/>
<dbReference type="InterPro" id="IPR015421">
    <property type="entry name" value="PyrdxlP-dep_Trfase_major"/>
</dbReference>
<dbReference type="PANTHER" id="PTHR43795">
    <property type="entry name" value="BIFUNCTIONAL ASPARTATE AMINOTRANSFERASE AND GLUTAMATE/ASPARTATE-PREPHENATE AMINOTRANSFERASE-RELATED"/>
    <property type="match status" value="1"/>
</dbReference>
<sequence length="259" mass="28265">MESVISYPPSTVSPLYNSSTLTTPGTAKTKDGTNVFFATHLSPASTTNDAADGKYVSSASVMMNDTHSSSEGDFDNDHIIKLVFSDLPGDIKRTSAKKVEVLEQRPQEVIESMEESCQTPNSSVDSEGGNVRAVLIINPHNPLGIVFPPDEVIRLCDWATRNDLVVLVDESFATCVFGSTNFSSFLTYRHRLKKPENVFYLWSLSKDFGIPGMKISVVQSSSPKLLQSLRRLELIHPVSALAHDAASALLSDFGTIFTC</sequence>
<dbReference type="InterPro" id="IPR004839">
    <property type="entry name" value="Aminotransferase_I/II_large"/>
</dbReference>
<dbReference type="GO" id="GO:0030170">
    <property type="term" value="F:pyridoxal phosphate binding"/>
    <property type="evidence" value="ECO:0007669"/>
    <property type="project" value="InterPro"/>
</dbReference>
<dbReference type="Proteomes" id="UP001331761">
    <property type="component" value="Unassembled WGS sequence"/>
</dbReference>
<keyword evidence="1" id="KW-0663">Pyridoxal phosphate</keyword>
<dbReference type="SUPFAM" id="SSF53383">
    <property type="entry name" value="PLP-dependent transferases"/>
    <property type="match status" value="1"/>
</dbReference>
<evidence type="ECO:0000313" key="4">
    <source>
        <dbReference type="Proteomes" id="UP001331761"/>
    </source>
</evidence>
<dbReference type="PRINTS" id="PR00753">
    <property type="entry name" value="ACCSYNTHASE"/>
</dbReference>
<dbReference type="GO" id="GO:0006520">
    <property type="term" value="P:amino acid metabolic process"/>
    <property type="evidence" value="ECO:0007669"/>
    <property type="project" value="TreeGrafter"/>
</dbReference>
<name>A0AAN8EV07_TRICO</name>
<evidence type="ECO:0000256" key="1">
    <source>
        <dbReference type="ARBA" id="ARBA00022898"/>
    </source>
</evidence>
<dbReference type="InterPro" id="IPR015424">
    <property type="entry name" value="PyrdxlP-dep_Trfase"/>
</dbReference>
<evidence type="ECO:0000259" key="2">
    <source>
        <dbReference type="Pfam" id="PF00155"/>
    </source>
</evidence>
<dbReference type="Gene3D" id="3.40.640.10">
    <property type="entry name" value="Type I PLP-dependent aspartate aminotransferase-like (Major domain)"/>
    <property type="match status" value="1"/>
</dbReference>
<evidence type="ECO:0000313" key="3">
    <source>
        <dbReference type="EMBL" id="KAK5966547.1"/>
    </source>
</evidence>
<feature type="domain" description="Aminotransferase class I/classII large" evidence="2">
    <location>
        <begin position="129"/>
        <end position="253"/>
    </location>
</feature>
<accession>A0AAN8EV07</accession>
<dbReference type="PANTHER" id="PTHR43795:SF39">
    <property type="entry name" value="AMINOTRANSFERASE CLASS I_CLASSII DOMAIN-CONTAINING PROTEIN"/>
    <property type="match status" value="1"/>
</dbReference>
<dbReference type="InterPro" id="IPR050478">
    <property type="entry name" value="Ethylene_sulfur-biosynth"/>
</dbReference>
<dbReference type="GO" id="GO:0008483">
    <property type="term" value="F:transaminase activity"/>
    <property type="evidence" value="ECO:0007669"/>
    <property type="project" value="TreeGrafter"/>
</dbReference>
<proteinExistence type="predicted"/>
<keyword evidence="4" id="KW-1185">Reference proteome</keyword>
<dbReference type="CDD" id="cd00609">
    <property type="entry name" value="AAT_like"/>
    <property type="match status" value="1"/>
</dbReference>
<reference evidence="3 4" key="1">
    <citation type="submission" date="2019-10" db="EMBL/GenBank/DDBJ databases">
        <title>Assembly and Annotation for the nematode Trichostrongylus colubriformis.</title>
        <authorList>
            <person name="Martin J."/>
        </authorList>
    </citation>
    <scope>NUCLEOTIDE SEQUENCE [LARGE SCALE GENOMIC DNA]</scope>
    <source>
        <strain evidence="3">G859</strain>
        <tissue evidence="3">Whole worm</tissue>
    </source>
</reference>
<gene>
    <name evidence="3" type="ORF">GCK32_008089</name>
</gene>